<dbReference type="PANTHER" id="PTHR30426">
    <property type="entry name" value="4-HYDROXY-3-METHYLBUT-2-ENYL DIPHOSPHATE REDUCTASE"/>
    <property type="match status" value="1"/>
</dbReference>
<dbReference type="STRING" id="443254.Marpi_0666"/>
<keyword evidence="5" id="KW-0414">Isoprene biosynthesis</keyword>
<evidence type="ECO:0000256" key="2">
    <source>
        <dbReference type="ARBA" id="ARBA00022723"/>
    </source>
</evidence>
<accession>H2J643</accession>
<feature type="binding site" evidence="5">
    <location>
        <position position="264"/>
    </location>
    <ligand>
        <name>isopentenyl diphosphate</name>
        <dbReference type="ChEBI" id="CHEBI:128769"/>
    </ligand>
</feature>
<keyword evidence="5" id="KW-0560">Oxidoreductase</keyword>
<feature type="binding site" evidence="5">
    <location>
        <position position="220"/>
    </location>
    <ligand>
        <name>(2E)-4-hydroxy-3-methylbut-2-enyl diphosphate</name>
        <dbReference type="ChEBI" id="CHEBI:128753"/>
    </ligand>
</feature>
<feature type="binding site" evidence="5">
    <location>
        <position position="126"/>
    </location>
    <ligand>
        <name>dimethylallyl diphosphate</name>
        <dbReference type="ChEBI" id="CHEBI:57623"/>
    </ligand>
</feature>
<dbReference type="PANTHER" id="PTHR30426:SF0">
    <property type="entry name" value="4-HYDROXY-3-METHYLBUT-2-ENYL DIPHOSPHATE REDUCTASE"/>
    <property type="match status" value="1"/>
</dbReference>
<feature type="binding site" evidence="5">
    <location>
        <position position="220"/>
    </location>
    <ligand>
        <name>isopentenyl diphosphate</name>
        <dbReference type="ChEBI" id="CHEBI:128769"/>
    </ligand>
</feature>
<feature type="binding site" evidence="5">
    <location>
        <position position="219"/>
    </location>
    <ligand>
        <name>(2E)-4-hydroxy-3-methylbut-2-enyl diphosphate</name>
        <dbReference type="ChEBI" id="CHEBI:128753"/>
    </ligand>
</feature>
<comment type="pathway">
    <text evidence="5">Isoprenoid biosynthesis; dimethylallyl diphosphate biosynthesis; dimethylallyl diphosphate from (2E)-4-hydroxy-3-methylbutenyl diphosphate: step 1/1.</text>
</comment>
<dbReference type="EMBL" id="CP003257">
    <property type="protein sequence ID" value="AEX85104.1"/>
    <property type="molecule type" value="Genomic_DNA"/>
</dbReference>
<feature type="binding site" evidence="5">
    <location>
        <position position="40"/>
    </location>
    <ligand>
        <name>dimethylallyl diphosphate</name>
        <dbReference type="ChEBI" id="CHEBI:57623"/>
    </ligand>
</feature>
<dbReference type="GO" id="GO:0019288">
    <property type="term" value="P:isopentenyl diphosphate biosynthetic process, methylerythritol 4-phosphate pathway"/>
    <property type="evidence" value="ECO:0007669"/>
    <property type="project" value="UniProtKB-UniRule"/>
</dbReference>
<gene>
    <name evidence="5" type="primary">ispH</name>
    <name evidence="6" type="ordered locus">Marpi_0666</name>
</gene>
<dbReference type="UniPathway" id="UPA00056">
    <property type="reaction ID" value="UER00097"/>
</dbReference>
<proteinExistence type="inferred from homology"/>
<feature type="binding site" evidence="5">
    <location>
        <position position="76"/>
    </location>
    <ligand>
        <name>isopentenyl diphosphate</name>
        <dbReference type="ChEBI" id="CHEBI:128769"/>
    </ligand>
</feature>
<dbReference type="GO" id="GO:0051539">
    <property type="term" value="F:4 iron, 4 sulfur cluster binding"/>
    <property type="evidence" value="ECO:0007669"/>
    <property type="project" value="UniProtKB-UniRule"/>
</dbReference>
<comment type="cofactor">
    <cofactor evidence="5">
        <name>[4Fe-4S] cluster</name>
        <dbReference type="ChEBI" id="CHEBI:49883"/>
    </cofactor>
    <text evidence="5">Binds 1 [4Fe-4S] cluster per subunit.</text>
</comment>
<protein>
    <recommendedName>
        <fullName evidence="5">4-hydroxy-3-methylbut-2-enyl diphosphate reductase</fullName>
        <shortName evidence="5">HMBPP reductase</shortName>
        <ecNumber evidence="5">1.17.7.4</ecNumber>
    </recommendedName>
</protein>
<keyword evidence="7" id="KW-1185">Reference proteome</keyword>
<feature type="binding site" evidence="5">
    <location>
        <position position="264"/>
    </location>
    <ligand>
        <name>dimethylallyl diphosphate</name>
        <dbReference type="ChEBI" id="CHEBI:57623"/>
    </ligand>
</feature>
<dbReference type="RefSeq" id="WP_014296176.1">
    <property type="nucleotide sequence ID" value="NC_016751.1"/>
</dbReference>
<dbReference type="eggNOG" id="COG0761">
    <property type="taxonomic scope" value="Bacteria"/>
</dbReference>
<evidence type="ECO:0000256" key="1">
    <source>
        <dbReference type="ARBA" id="ARBA00022485"/>
    </source>
</evidence>
<keyword evidence="2 5" id="KW-0479">Metal-binding</keyword>
<dbReference type="Gene3D" id="3.40.1010.20">
    <property type="entry name" value="4-hydroxy-3-methylbut-2-enyl diphosphate reductase, catalytic domain"/>
    <property type="match status" value="2"/>
</dbReference>
<feature type="binding site" evidence="5">
    <location>
        <position position="221"/>
    </location>
    <ligand>
        <name>(2E)-4-hydroxy-3-methylbut-2-enyl diphosphate</name>
        <dbReference type="ChEBI" id="CHEBI:128753"/>
    </ligand>
</feature>
<dbReference type="Pfam" id="PF02401">
    <property type="entry name" value="LYTB"/>
    <property type="match status" value="1"/>
</dbReference>
<feature type="binding site" evidence="5">
    <location>
        <position position="191"/>
    </location>
    <ligand>
        <name>[4Fe-4S] cluster</name>
        <dbReference type="ChEBI" id="CHEBI:49883"/>
    </ligand>
</feature>
<keyword evidence="3 5" id="KW-0408">Iron</keyword>
<dbReference type="InterPro" id="IPR003451">
    <property type="entry name" value="LytB/IspH"/>
</dbReference>
<reference evidence="6 7" key="1">
    <citation type="journal article" date="2012" name="J. Bacteriol.">
        <title>Complete Genome Sequence of the Thermophilic, Piezophilic, Heterotrophic Bacterium Marinitoga piezophila KA3.</title>
        <authorList>
            <person name="Lucas S."/>
            <person name="Han J."/>
            <person name="Lapidus A."/>
            <person name="Cheng J.F."/>
            <person name="Goodwin L.A."/>
            <person name="Pitluck S."/>
            <person name="Peters L."/>
            <person name="Mikhailova N."/>
            <person name="Teshima H."/>
            <person name="Detter J.C."/>
            <person name="Han C."/>
            <person name="Tapia R."/>
            <person name="Land M."/>
            <person name="Hauser L."/>
            <person name="Kyrpides N.C."/>
            <person name="Ivanova N."/>
            <person name="Pagani I."/>
            <person name="Vannier P."/>
            <person name="Oger P."/>
            <person name="Bartlett D.H."/>
            <person name="Noll K.M."/>
            <person name="Woyke T."/>
            <person name="Jebbar M."/>
        </authorList>
    </citation>
    <scope>NUCLEOTIDE SEQUENCE [LARGE SCALE GENOMIC DNA]</scope>
    <source>
        <strain evidence="7">DSM 14283 / JCM 11233 / KA3</strain>
    </source>
</reference>
<feature type="active site" description="Proton donor" evidence="5">
    <location>
        <position position="128"/>
    </location>
</feature>
<dbReference type="UniPathway" id="UPA00059">
    <property type="reaction ID" value="UER00105"/>
</dbReference>
<feature type="binding site" evidence="5">
    <location>
        <position position="98"/>
    </location>
    <ligand>
        <name>[4Fe-4S] cluster</name>
        <dbReference type="ChEBI" id="CHEBI:49883"/>
    </ligand>
</feature>
<evidence type="ECO:0000256" key="4">
    <source>
        <dbReference type="ARBA" id="ARBA00023014"/>
    </source>
</evidence>
<evidence type="ECO:0000256" key="5">
    <source>
        <dbReference type="HAMAP-Rule" id="MF_00191"/>
    </source>
</evidence>
<dbReference type="AlphaFoldDB" id="H2J643"/>
<keyword evidence="1 5" id="KW-0004">4Fe-4S</keyword>
<evidence type="ECO:0000313" key="7">
    <source>
        <dbReference type="Proteomes" id="UP000007161"/>
    </source>
</evidence>
<comment type="function">
    <text evidence="5">Catalyzes the conversion of 1-hydroxy-2-methyl-2-(E)-butenyl 4-diphosphate (HMBPP) into a mixture of isopentenyl diphosphate (IPP) and dimethylallyl diphosphate (DMAPP). Acts in the terminal step of the DOXP/MEP pathway for isoprenoid precursor biosynthesis.</text>
</comment>
<dbReference type="GO" id="GO:0051745">
    <property type="term" value="F:4-hydroxy-3-methylbut-2-enyl diphosphate reductase activity"/>
    <property type="evidence" value="ECO:0007669"/>
    <property type="project" value="UniProtKB-UniRule"/>
</dbReference>
<evidence type="ECO:0000313" key="6">
    <source>
        <dbReference type="EMBL" id="AEX85104.1"/>
    </source>
</evidence>
<comment type="similarity">
    <text evidence="5">Belongs to the IspH family.</text>
</comment>
<organism evidence="6 7">
    <name type="scientific">Marinitoga piezophila (strain DSM 14283 / JCM 11233 / KA3)</name>
    <dbReference type="NCBI Taxonomy" id="443254"/>
    <lineage>
        <taxon>Bacteria</taxon>
        <taxon>Thermotogati</taxon>
        <taxon>Thermotogota</taxon>
        <taxon>Thermotogae</taxon>
        <taxon>Petrotogales</taxon>
        <taxon>Petrotogaceae</taxon>
        <taxon>Marinitoga</taxon>
    </lineage>
</organism>
<dbReference type="EC" id="1.17.7.4" evidence="5"/>
<comment type="pathway">
    <text evidence="5">Isoprenoid biosynthesis; isopentenyl diphosphate biosynthesis via DXP pathway; isopentenyl diphosphate from 1-deoxy-D-xylulose 5-phosphate: step 6/6.</text>
</comment>
<feature type="binding site" evidence="5">
    <location>
        <position position="219"/>
    </location>
    <ligand>
        <name>isopentenyl diphosphate</name>
        <dbReference type="ChEBI" id="CHEBI:128769"/>
    </ligand>
</feature>
<dbReference type="GO" id="GO:0050992">
    <property type="term" value="P:dimethylallyl diphosphate biosynthetic process"/>
    <property type="evidence" value="ECO:0007669"/>
    <property type="project" value="UniProtKB-UniRule"/>
</dbReference>
<sequence>MEIKLASKIGFCYGVQRAYEKAVELSKSGEKVYLYGDLVHNNEVKKDLLNRGILSFESLDVLPEDSGEAICIIRAHGVPKKDKEYLEKNFKKIVDLTCPIVENVFKYAYEMQKKGYFIVAYGKKEHAEMIGLKGNIDEEKVIILREPTYVKSDKICIITQTTMDYNNFKNFSSEMVKLCDYNEILIKDTICYETKIRENEAKDIAIWAEFVIIIGGKHSSNTRKLYEISKKYNENTVHIDSVNELKEMQITKQYNRVGILTGTSTPNKSLEEVIEYLRRGFDG</sequence>
<dbReference type="Proteomes" id="UP000007161">
    <property type="component" value="Chromosome"/>
</dbReference>
<feature type="binding site" evidence="5">
    <location>
        <position position="220"/>
    </location>
    <ligand>
        <name>dimethylallyl diphosphate</name>
        <dbReference type="ChEBI" id="CHEBI:57623"/>
    </ligand>
</feature>
<feature type="binding site" evidence="5">
    <location>
        <position position="12"/>
    </location>
    <ligand>
        <name>[4Fe-4S] cluster</name>
        <dbReference type="ChEBI" id="CHEBI:49883"/>
    </ligand>
</feature>
<dbReference type="CDD" id="cd13944">
    <property type="entry name" value="lytB_ispH"/>
    <property type="match status" value="1"/>
</dbReference>
<keyword evidence="4 5" id="KW-0411">Iron-sulfur</keyword>
<feature type="binding site" evidence="5">
    <location>
        <position position="126"/>
    </location>
    <ligand>
        <name>(2E)-4-hydroxy-3-methylbut-2-enyl diphosphate</name>
        <dbReference type="ChEBI" id="CHEBI:128753"/>
    </ligand>
</feature>
<name>H2J643_MARPK</name>
<feature type="binding site" evidence="5">
    <location>
        <position position="76"/>
    </location>
    <ligand>
        <name>(2E)-4-hydroxy-3-methylbut-2-enyl diphosphate</name>
        <dbReference type="ChEBI" id="CHEBI:128753"/>
    </ligand>
</feature>
<comment type="catalytic activity">
    <reaction evidence="5">
        <text>dimethylallyl diphosphate + 2 oxidized [2Fe-2S]-[ferredoxin] + H2O = (2E)-4-hydroxy-3-methylbut-2-enyl diphosphate + 2 reduced [2Fe-2S]-[ferredoxin] + 2 H(+)</text>
        <dbReference type="Rhea" id="RHEA:24825"/>
        <dbReference type="Rhea" id="RHEA-COMP:10000"/>
        <dbReference type="Rhea" id="RHEA-COMP:10001"/>
        <dbReference type="ChEBI" id="CHEBI:15377"/>
        <dbReference type="ChEBI" id="CHEBI:15378"/>
        <dbReference type="ChEBI" id="CHEBI:33737"/>
        <dbReference type="ChEBI" id="CHEBI:33738"/>
        <dbReference type="ChEBI" id="CHEBI:57623"/>
        <dbReference type="ChEBI" id="CHEBI:128753"/>
        <dbReference type="EC" id="1.17.7.4"/>
    </reaction>
</comment>
<dbReference type="NCBIfam" id="TIGR00216">
    <property type="entry name" value="ispH_lytB"/>
    <property type="match status" value="1"/>
</dbReference>
<feature type="binding site" evidence="5">
    <location>
        <position position="264"/>
    </location>
    <ligand>
        <name>(2E)-4-hydroxy-3-methylbut-2-enyl diphosphate</name>
        <dbReference type="ChEBI" id="CHEBI:128753"/>
    </ligand>
</feature>
<dbReference type="KEGG" id="mpz:Marpi_0666"/>
<feature type="binding site" evidence="5">
    <location>
        <position position="126"/>
    </location>
    <ligand>
        <name>isopentenyl diphosphate</name>
        <dbReference type="ChEBI" id="CHEBI:128769"/>
    </ligand>
</feature>
<feature type="binding site" evidence="5">
    <location>
        <position position="221"/>
    </location>
    <ligand>
        <name>isopentenyl diphosphate</name>
        <dbReference type="ChEBI" id="CHEBI:128769"/>
    </ligand>
</feature>
<evidence type="ECO:0000256" key="3">
    <source>
        <dbReference type="ARBA" id="ARBA00023004"/>
    </source>
</evidence>
<reference evidence="7" key="2">
    <citation type="submission" date="2012-01" db="EMBL/GenBank/DDBJ databases">
        <title>Complete sequence of chromosome of Marinitoga piezophila KA3.</title>
        <authorList>
            <person name="Lucas S."/>
            <person name="Han J."/>
            <person name="Lapidus A."/>
            <person name="Cheng J.-F."/>
            <person name="Goodwin L."/>
            <person name="Pitluck S."/>
            <person name="Peters L."/>
            <person name="Mikhailova N."/>
            <person name="Teshima H."/>
            <person name="Detter J.C."/>
            <person name="Han C."/>
            <person name="Tapia R."/>
            <person name="Land M."/>
            <person name="Hauser L."/>
            <person name="Kyrpides N."/>
            <person name="Ivanova N."/>
            <person name="Pagani I."/>
            <person name="Jebbar M."/>
            <person name="Vannier P."/>
            <person name="Oger P."/>
            <person name="Cario A."/>
            <person name="Bartlett D."/>
            <person name="Noll K.M."/>
            <person name="Woyke T."/>
        </authorList>
    </citation>
    <scope>NUCLEOTIDE SEQUENCE [LARGE SCALE GENOMIC DNA]</scope>
    <source>
        <strain evidence="7">DSM 14283 / JCM 11233 / KA3</strain>
    </source>
</reference>
<dbReference type="GO" id="GO:0046872">
    <property type="term" value="F:metal ion binding"/>
    <property type="evidence" value="ECO:0007669"/>
    <property type="project" value="UniProtKB-KW"/>
</dbReference>
<feature type="binding site" evidence="5">
    <location>
        <position position="76"/>
    </location>
    <ligand>
        <name>dimethylallyl diphosphate</name>
        <dbReference type="ChEBI" id="CHEBI:57623"/>
    </ligand>
</feature>
<dbReference type="Gene3D" id="3.40.50.11270">
    <property type="match status" value="1"/>
</dbReference>
<dbReference type="HOGENOM" id="CLU_027486_0_1_0"/>
<dbReference type="GO" id="GO:0016114">
    <property type="term" value="P:terpenoid biosynthetic process"/>
    <property type="evidence" value="ECO:0007669"/>
    <property type="project" value="UniProtKB-UniRule"/>
</dbReference>
<dbReference type="HAMAP" id="MF_00191">
    <property type="entry name" value="IspH"/>
    <property type="match status" value="1"/>
</dbReference>
<feature type="binding site" evidence="5">
    <location>
        <position position="161"/>
    </location>
    <ligand>
        <name>(2E)-4-hydroxy-3-methylbut-2-enyl diphosphate</name>
        <dbReference type="ChEBI" id="CHEBI:128753"/>
    </ligand>
</feature>
<feature type="binding site" evidence="5">
    <location>
        <position position="40"/>
    </location>
    <ligand>
        <name>isopentenyl diphosphate</name>
        <dbReference type="ChEBI" id="CHEBI:128769"/>
    </ligand>
</feature>
<comment type="catalytic activity">
    <reaction evidence="5">
        <text>isopentenyl diphosphate + 2 oxidized [2Fe-2S]-[ferredoxin] + H2O = (2E)-4-hydroxy-3-methylbut-2-enyl diphosphate + 2 reduced [2Fe-2S]-[ferredoxin] + 2 H(+)</text>
        <dbReference type="Rhea" id="RHEA:24488"/>
        <dbReference type="Rhea" id="RHEA-COMP:10000"/>
        <dbReference type="Rhea" id="RHEA-COMP:10001"/>
        <dbReference type="ChEBI" id="CHEBI:15377"/>
        <dbReference type="ChEBI" id="CHEBI:15378"/>
        <dbReference type="ChEBI" id="CHEBI:33737"/>
        <dbReference type="ChEBI" id="CHEBI:33738"/>
        <dbReference type="ChEBI" id="CHEBI:128753"/>
        <dbReference type="ChEBI" id="CHEBI:128769"/>
        <dbReference type="EC" id="1.17.7.4"/>
    </reaction>
</comment>
<feature type="binding site" evidence="5">
    <location>
        <position position="221"/>
    </location>
    <ligand>
        <name>dimethylallyl diphosphate</name>
        <dbReference type="ChEBI" id="CHEBI:57623"/>
    </ligand>
</feature>
<feature type="binding site" evidence="5">
    <location>
        <position position="219"/>
    </location>
    <ligand>
        <name>dimethylallyl diphosphate</name>
        <dbReference type="ChEBI" id="CHEBI:57623"/>
    </ligand>
</feature>
<feature type="binding site" evidence="5">
    <location>
        <position position="40"/>
    </location>
    <ligand>
        <name>(2E)-4-hydroxy-3-methylbut-2-enyl diphosphate</name>
        <dbReference type="ChEBI" id="CHEBI:128753"/>
    </ligand>
</feature>